<dbReference type="InterPro" id="IPR000914">
    <property type="entry name" value="SBP_5_dom"/>
</dbReference>
<dbReference type="Pfam" id="PF00496">
    <property type="entry name" value="SBP_bac_5"/>
    <property type="match status" value="1"/>
</dbReference>
<dbReference type="PROSITE" id="PS51257">
    <property type="entry name" value="PROKAR_LIPOPROTEIN"/>
    <property type="match status" value="1"/>
</dbReference>
<gene>
    <name evidence="5" type="ORF">E6K81_15505</name>
</gene>
<dbReference type="SUPFAM" id="SSF53850">
    <property type="entry name" value="Periplasmic binding protein-like II"/>
    <property type="match status" value="1"/>
</dbReference>
<evidence type="ECO:0000256" key="3">
    <source>
        <dbReference type="ARBA" id="ARBA00022729"/>
    </source>
</evidence>
<sequence>MRTGKGLLGWVASLGLALVVSGCGGKAGVAGATFVDRNPLPADTMTVATAEVGHYGGRFVISQTSGPKTFNANMANETSSTDVTDRLFTTLADFDNATQQNVPMLAKSWETSADGLSWTWHLRRGAAFSDGHPISADDVLFSFDIAYDDSLHPSVQDLLKIDGKRFEVTKVDSYTVVTRIPAPYALMIGAVASLRIMPKHVLEGAFRRGDFASAYTVSIAPESLVTSGAWRLKQFVPGEKTVLTRNPYWFGVDTKGQRLPYLDELVFLIVPDQDAADLKFRAGESDGIDNVKPENYAWYEANQKAGHFTLYDVGPSLNTNFFFFNLNRVRDAKSGKRIGSPRVDPIKYAWFSNPV</sequence>
<dbReference type="GO" id="GO:0015833">
    <property type="term" value="P:peptide transport"/>
    <property type="evidence" value="ECO:0007669"/>
    <property type="project" value="TreeGrafter"/>
</dbReference>
<evidence type="ECO:0000256" key="2">
    <source>
        <dbReference type="ARBA" id="ARBA00022448"/>
    </source>
</evidence>
<accession>A0A538TZZ4</accession>
<evidence type="ECO:0000256" key="1">
    <source>
        <dbReference type="ARBA" id="ARBA00005695"/>
    </source>
</evidence>
<dbReference type="InterPro" id="IPR039424">
    <property type="entry name" value="SBP_5"/>
</dbReference>
<comment type="similarity">
    <text evidence="1">Belongs to the bacterial solute-binding protein 5 family.</text>
</comment>
<reference evidence="5 6" key="1">
    <citation type="journal article" date="2019" name="Nat. Microbiol.">
        <title>Mediterranean grassland soil C-N compound turnover is dependent on rainfall and depth, and is mediated by genomically divergent microorganisms.</title>
        <authorList>
            <person name="Diamond S."/>
            <person name="Andeer P.F."/>
            <person name="Li Z."/>
            <person name="Crits-Christoph A."/>
            <person name="Burstein D."/>
            <person name="Anantharaman K."/>
            <person name="Lane K.R."/>
            <person name="Thomas B.C."/>
            <person name="Pan C."/>
            <person name="Northen T.R."/>
            <person name="Banfield J.F."/>
        </authorList>
    </citation>
    <scope>NUCLEOTIDE SEQUENCE [LARGE SCALE GENOMIC DNA]</scope>
    <source>
        <strain evidence="5">WS_11</strain>
    </source>
</reference>
<evidence type="ECO:0000259" key="4">
    <source>
        <dbReference type="Pfam" id="PF00496"/>
    </source>
</evidence>
<keyword evidence="3" id="KW-0732">Signal</keyword>
<name>A0A538TZZ4_UNCEI</name>
<proteinExistence type="inferred from homology"/>
<dbReference type="PANTHER" id="PTHR30290:SF9">
    <property type="entry name" value="OLIGOPEPTIDE-BINDING PROTEIN APPA"/>
    <property type="match status" value="1"/>
</dbReference>
<dbReference type="Gene3D" id="3.40.190.10">
    <property type="entry name" value="Periplasmic binding protein-like II"/>
    <property type="match status" value="1"/>
</dbReference>
<feature type="domain" description="Solute-binding protein family 5" evidence="4">
    <location>
        <begin position="102"/>
        <end position="328"/>
    </location>
</feature>
<dbReference type="AlphaFoldDB" id="A0A538TZZ4"/>
<dbReference type="PANTHER" id="PTHR30290">
    <property type="entry name" value="PERIPLASMIC BINDING COMPONENT OF ABC TRANSPORTER"/>
    <property type="match status" value="1"/>
</dbReference>
<protein>
    <recommendedName>
        <fullName evidence="4">Solute-binding protein family 5 domain-containing protein</fullName>
    </recommendedName>
</protein>
<organism evidence="5 6">
    <name type="scientific">Eiseniibacteriota bacterium</name>
    <dbReference type="NCBI Taxonomy" id="2212470"/>
    <lineage>
        <taxon>Bacteria</taxon>
        <taxon>Candidatus Eiseniibacteriota</taxon>
    </lineage>
</organism>
<evidence type="ECO:0000313" key="6">
    <source>
        <dbReference type="Proteomes" id="UP000319771"/>
    </source>
</evidence>
<dbReference type="GO" id="GO:1904680">
    <property type="term" value="F:peptide transmembrane transporter activity"/>
    <property type="evidence" value="ECO:0007669"/>
    <property type="project" value="TreeGrafter"/>
</dbReference>
<comment type="caution">
    <text evidence="5">The sequence shown here is derived from an EMBL/GenBank/DDBJ whole genome shotgun (WGS) entry which is preliminary data.</text>
</comment>
<evidence type="ECO:0000313" key="5">
    <source>
        <dbReference type="EMBL" id="TMQ69192.1"/>
    </source>
</evidence>
<dbReference type="EMBL" id="VBPB01000332">
    <property type="protein sequence ID" value="TMQ69192.1"/>
    <property type="molecule type" value="Genomic_DNA"/>
</dbReference>
<feature type="non-terminal residue" evidence="5">
    <location>
        <position position="355"/>
    </location>
</feature>
<dbReference type="Proteomes" id="UP000319771">
    <property type="component" value="Unassembled WGS sequence"/>
</dbReference>
<keyword evidence="2" id="KW-0813">Transport</keyword>